<reference evidence="3" key="1">
    <citation type="submission" date="2021-02" db="EMBL/GenBank/DDBJ databases">
        <authorList>
            <person name="Nowell W R."/>
        </authorList>
    </citation>
    <scope>NUCLEOTIDE SEQUENCE</scope>
</reference>
<proteinExistence type="predicted"/>
<feature type="compositionally biased region" description="Acidic residues" evidence="1">
    <location>
        <begin position="746"/>
        <end position="757"/>
    </location>
</feature>
<dbReference type="Pfam" id="PF06869">
    <property type="entry name" value="DUF1258"/>
    <property type="match status" value="1"/>
</dbReference>
<evidence type="ECO:0000313" key="4">
    <source>
        <dbReference type="Proteomes" id="UP000663852"/>
    </source>
</evidence>
<feature type="compositionally biased region" description="Polar residues" evidence="1">
    <location>
        <begin position="762"/>
        <end position="781"/>
    </location>
</feature>
<sequence>MQMLSRFPCLYVMLFVIVGQAAFLAVIDVFGCGFSPYAGRACKRQEKRRQQKKALLDILNNIDSDTTSSEDESILDTQNESSAHDQQSNQCRSGDVTAASYPNINLPTYKPDDDDDTYWNEKLTDWTFDPTSSLYENSRVSVRAAAVSVMSIAIECNFPKSVVERLLKILKSLLPVPNSLPTTHASLVKAIGVASTSSSRYYCNSCDELCIARSQYKFCENHKCQVYGRPLRNRDISEIVILDIKDQLKSILRRNMSLFSNAELFPSFDITSGKCYKEHVTSANELSKVYNEKLHLVTLNIHTDGAPLIRTTKSSLWPCLASVVELPPQVREQQSNILLSCLWNSSVKPNVNIFMQDCIQQLLDLANPFTLIINNSEFVIVLKTQLFVSDLPAKALVWKTINFNGYNSCTYCPTEGVYQHRQVLYPYRKNNYQQRTHDQFLAIARVVEERASRRKTGGTIDGIKGLSPLLQAFEYPKQIVFDYMHLCCLGHMSTLIQRWKTMLSSDAFIEINKKIFAQKFPHNRSVKFNYPLNSSEEWKPKHFRVHLHLPQQVLTHGGLSFTSAFCFKSMIRFFKKRAHGTRNLVTQIADWINTATAVGQPSIELSIPTVISYVDEPNSYSLVSVKRLIDVDQFGKGTIREKNKTYRIVVERTGSKCDMERFAKDAETTSAYTMNAEVVSDTEEWQKRKQSSTKNIQEQQIRNVDKQLDELHSFDFDENPTYTTLNPCSFDELDAAGIGDRSQIFSDEDDDTDEEGFDGPQNKDTNNQTSTSNFNPKLTSSFKKRSKTKVVREPSTKRLRKQMCILAQTHDQQNKTLNLLLNNQKKMTKAMRAHQIPILLCDEVRDQVSSTRTNSTSVIYTSEAGEEIDLTKIPADKTKPNKFVLVAIDKLFQQEEDLVAIDARDINTDKRITIIRDAVQAKFCLSPEELAVVWASMFEWIKSKRRNVKAKFQKKMNKSDVNKSTVDGGNRQTQALAAMESSLDMPGTNAQF</sequence>
<dbReference type="InterPro" id="IPR009667">
    <property type="entry name" value="DUF1258"/>
</dbReference>
<evidence type="ECO:0000256" key="2">
    <source>
        <dbReference type="SAM" id="Phobius"/>
    </source>
</evidence>
<keyword evidence="2" id="KW-1133">Transmembrane helix</keyword>
<dbReference type="PANTHER" id="PTHR46579:SF1">
    <property type="entry name" value="F5_8 TYPE C DOMAIN-CONTAINING PROTEIN"/>
    <property type="match status" value="1"/>
</dbReference>
<feature type="region of interest" description="Disordered" evidence="1">
    <location>
        <begin position="743"/>
        <end position="794"/>
    </location>
</feature>
<feature type="region of interest" description="Disordered" evidence="1">
    <location>
        <begin position="65"/>
        <end position="94"/>
    </location>
</feature>
<evidence type="ECO:0000313" key="3">
    <source>
        <dbReference type="EMBL" id="CAF1514659.1"/>
    </source>
</evidence>
<evidence type="ECO:0000256" key="1">
    <source>
        <dbReference type="SAM" id="MobiDB-lite"/>
    </source>
</evidence>
<dbReference type="AlphaFoldDB" id="A0A815UDA7"/>
<gene>
    <name evidence="3" type="ORF">EDS130_LOCUS43478</name>
</gene>
<dbReference type="OrthoDB" id="7694954at2759"/>
<keyword evidence="2" id="KW-0472">Membrane</keyword>
<feature type="compositionally biased region" description="Polar residues" evidence="1">
    <location>
        <begin position="78"/>
        <end position="92"/>
    </location>
</feature>
<dbReference type="PANTHER" id="PTHR46579">
    <property type="entry name" value="F5/8 TYPE C DOMAIN-CONTAINING PROTEIN-RELATED"/>
    <property type="match status" value="1"/>
</dbReference>
<comment type="caution">
    <text evidence="3">The sequence shown here is derived from an EMBL/GenBank/DDBJ whole genome shotgun (WGS) entry which is preliminary data.</text>
</comment>
<dbReference type="EMBL" id="CAJNOJ010000722">
    <property type="protein sequence ID" value="CAF1514659.1"/>
    <property type="molecule type" value="Genomic_DNA"/>
</dbReference>
<organism evidence="3 4">
    <name type="scientific">Adineta ricciae</name>
    <name type="common">Rotifer</name>
    <dbReference type="NCBI Taxonomy" id="249248"/>
    <lineage>
        <taxon>Eukaryota</taxon>
        <taxon>Metazoa</taxon>
        <taxon>Spiralia</taxon>
        <taxon>Gnathifera</taxon>
        <taxon>Rotifera</taxon>
        <taxon>Eurotatoria</taxon>
        <taxon>Bdelloidea</taxon>
        <taxon>Adinetida</taxon>
        <taxon>Adinetidae</taxon>
        <taxon>Adineta</taxon>
    </lineage>
</organism>
<protein>
    <submittedName>
        <fullName evidence="3">Uncharacterized protein</fullName>
    </submittedName>
</protein>
<dbReference type="Proteomes" id="UP000663852">
    <property type="component" value="Unassembled WGS sequence"/>
</dbReference>
<feature type="transmembrane region" description="Helical" evidence="2">
    <location>
        <begin position="12"/>
        <end position="38"/>
    </location>
</feature>
<accession>A0A815UDA7</accession>
<name>A0A815UDA7_ADIRI</name>
<keyword evidence="2" id="KW-0812">Transmembrane</keyword>